<evidence type="ECO:0000256" key="1">
    <source>
        <dbReference type="ARBA" id="ARBA00010365"/>
    </source>
</evidence>
<dbReference type="GO" id="GO:0140625">
    <property type="term" value="F:opioid growth factor receptor activity"/>
    <property type="evidence" value="ECO:0007669"/>
    <property type="project" value="InterPro"/>
</dbReference>
<feature type="region of interest" description="Disordered" evidence="2">
    <location>
        <begin position="134"/>
        <end position="206"/>
    </location>
</feature>
<keyword evidence="4" id="KW-0675">Receptor</keyword>
<dbReference type="PANTHER" id="PTHR14015:SF1">
    <property type="entry name" value="OPIOID GROWTH FACTOR RECEPTOR"/>
    <property type="match status" value="1"/>
</dbReference>
<dbReference type="InterPro" id="IPR006757">
    <property type="entry name" value="OGF_rcpt"/>
</dbReference>
<organism evidence="4 5">
    <name type="scientific">Crotalus adamanteus</name>
    <name type="common">Eastern diamondback rattlesnake</name>
    <dbReference type="NCBI Taxonomy" id="8729"/>
    <lineage>
        <taxon>Eukaryota</taxon>
        <taxon>Metazoa</taxon>
        <taxon>Chordata</taxon>
        <taxon>Craniata</taxon>
        <taxon>Vertebrata</taxon>
        <taxon>Euteleostomi</taxon>
        <taxon>Lepidosauria</taxon>
        <taxon>Squamata</taxon>
        <taxon>Bifurcata</taxon>
        <taxon>Unidentata</taxon>
        <taxon>Episquamata</taxon>
        <taxon>Toxicofera</taxon>
        <taxon>Serpentes</taxon>
        <taxon>Colubroidea</taxon>
        <taxon>Viperidae</taxon>
        <taxon>Crotalinae</taxon>
        <taxon>Crotalus</taxon>
    </lineage>
</organism>
<dbReference type="Pfam" id="PF04664">
    <property type="entry name" value="OGFr_N"/>
    <property type="match status" value="1"/>
</dbReference>
<dbReference type="PANTHER" id="PTHR14015">
    <property type="entry name" value="OPIOID GROWTH FACTOR RECEPTOR OGFR ZETA-TYPE OPIOID RECEPTOR"/>
    <property type="match status" value="1"/>
</dbReference>
<feature type="region of interest" description="Disordered" evidence="2">
    <location>
        <begin position="588"/>
        <end position="666"/>
    </location>
</feature>
<evidence type="ECO:0000256" key="2">
    <source>
        <dbReference type="SAM" id="MobiDB-lite"/>
    </source>
</evidence>
<evidence type="ECO:0000259" key="3">
    <source>
        <dbReference type="Pfam" id="PF04664"/>
    </source>
</evidence>
<dbReference type="Proteomes" id="UP001474421">
    <property type="component" value="Unassembled WGS sequence"/>
</dbReference>
<feature type="compositionally biased region" description="Basic and acidic residues" evidence="2">
    <location>
        <begin position="462"/>
        <end position="483"/>
    </location>
</feature>
<proteinExistence type="inferred from homology"/>
<dbReference type="AlphaFoldDB" id="A0AAW1BSY3"/>
<dbReference type="InterPro" id="IPR039574">
    <property type="entry name" value="OGFr"/>
</dbReference>
<feature type="region of interest" description="Disordered" evidence="2">
    <location>
        <begin position="713"/>
        <end position="741"/>
    </location>
</feature>
<evidence type="ECO:0000313" key="4">
    <source>
        <dbReference type="EMBL" id="KAK9404895.1"/>
    </source>
</evidence>
<keyword evidence="5" id="KW-1185">Reference proteome</keyword>
<feature type="compositionally biased region" description="Acidic residues" evidence="2">
    <location>
        <begin position="142"/>
        <end position="175"/>
    </location>
</feature>
<dbReference type="GO" id="GO:0016020">
    <property type="term" value="C:membrane"/>
    <property type="evidence" value="ECO:0007669"/>
    <property type="project" value="InterPro"/>
</dbReference>
<name>A0AAW1BSY3_CROAD</name>
<sequence length="861" mass="98541">MMHSFANQDVVGIQYCVLRVVRRRVNKERDPPRRRGGAVVSVNQRLERETEQINQWRPPPPSVLQHSILERRGFPNVRKERGPANERAAQAGLRSGLEAGSCAAPSSSSLSTHVPFTLISPAVPCGAMAARMRAGKEKDQASEGEEEEEEEDGGLWEYDSTWEDEEEGKEEEEEEEGKREKKTREPASRAAHLEESKAGEKHSWWPTNPKWVSATQSISRRNWNAARDMQKYRRHYPGLTEIEVSEEEMWNLSFYKNEINFLPRGLYIEDLLENWQDNYGVLEENHSYIQWLFPLREQGMNFHAKRLTCQEIEAFKKSKEVMERFIRAYKLMLKFYGINLISEDTGELKKAENWCERFGNLNRYSHNNLRITRILKCLGEMGYEHYQVQLVKFFLTETLVHQVLPRVLRSVLDYFMFTIRHKLKRRELVYFAWQHFKPKNEFVWGPHKKLRRFKPQSSELLSHPEEREHTKKGDGEVVEKDNVESPQAILQRLTEKKSSGQEEAREALEKEKHGLSEESCVAHIDLGTTIHHNHIEQPVSSISATLSLSASNSMQDKGIGRRTTSVEDADLMQDGEFVETQLKPVDDYKTSRTANQSQLALGEKEAKGDSEEGRVASDCPSERKDHADERVGEAEEENLKESKKRKLELNRLSGETPEASKSSNDIERISQNLGEVVITKEEINFLAPKGGSEDSRDGKVVESLDAVRKRRKVDIAPKDDSSEVDSKVIPSKDQGASCSTHEVKEKGLVCQEETKMAAHPSADTLIGPKAGGVDVLVDSKKNDLLGDSYLLEKVNEQEATAPTKSDVPWLSETMTVHEKDIRNNAGWKEQDFKETSDGFLERNEISKIKERENTMARPEEE</sequence>
<dbReference type="EMBL" id="JAOTOJ010000003">
    <property type="protein sequence ID" value="KAK9404895.1"/>
    <property type="molecule type" value="Genomic_DNA"/>
</dbReference>
<feature type="region of interest" description="Disordered" evidence="2">
    <location>
        <begin position="455"/>
        <end position="514"/>
    </location>
</feature>
<feature type="domain" description="Opioid growth factor receptor (OGFr) conserved" evidence="3">
    <location>
        <begin position="245"/>
        <end position="450"/>
    </location>
</feature>
<evidence type="ECO:0000313" key="5">
    <source>
        <dbReference type="Proteomes" id="UP001474421"/>
    </source>
</evidence>
<reference evidence="4 5" key="1">
    <citation type="journal article" date="2024" name="Proc. Natl. Acad. Sci. U.S.A.">
        <title>The genetic regulatory architecture and epigenomic basis for age-related changes in rattlesnake venom.</title>
        <authorList>
            <person name="Hogan M.P."/>
            <person name="Holding M.L."/>
            <person name="Nystrom G.S."/>
            <person name="Colston T.J."/>
            <person name="Bartlett D.A."/>
            <person name="Mason A.J."/>
            <person name="Ellsworth S.A."/>
            <person name="Rautsaw R.M."/>
            <person name="Lawrence K.C."/>
            <person name="Strickland J.L."/>
            <person name="He B."/>
            <person name="Fraser P."/>
            <person name="Margres M.J."/>
            <person name="Gilbert D.M."/>
            <person name="Gibbs H.L."/>
            <person name="Parkinson C.L."/>
            <person name="Rokyta D.R."/>
        </authorList>
    </citation>
    <scope>NUCLEOTIDE SEQUENCE [LARGE SCALE GENOMIC DNA]</scope>
    <source>
        <strain evidence="4">DRR0105</strain>
    </source>
</reference>
<accession>A0AAW1BSY3</accession>
<feature type="compositionally biased region" description="Basic and acidic residues" evidence="2">
    <location>
        <begin position="713"/>
        <end position="726"/>
    </location>
</feature>
<feature type="compositionally biased region" description="Basic and acidic residues" evidence="2">
    <location>
        <begin position="602"/>
        <end position="641"/>
    </location>
</feature>
<feature type="compositionally biased region" description="Basic and acidic residues" evidence="2">
    <location>
        <begin position="176"/>
        <end position="203"/>
    </location>
</feature>
<feature type="compositionally biased region" description="Basic and acidic residues" evidence="2">
    <location>
        <begin position="493"/>
        <end position="514"/>
    </location>
</feature>
<comment type="caution">
    <text evidence="4">The sequence shown here is derived from an EMBL/GenBank/DDBJ whole genome shotgun (WGS) entry which is preliminary data.</text>
</comment>
<comment type="similarity">
    <text evidence="1">Belongs to the opioid growth factor receptor family.</text>
</comment>
<gene>
    <name evidence="4" type="ORF">NXF25_009722</name>
</gene>
<protein>
    <submittedName>
        <fullName evidence="4">Opioid growth factor receptor-like 1</fullName>
    </submittedName>
</protein>